<dbReference type="InterPro" id="IPR001647">
    <property type="entry name" value="HTH_TetR"/>
</dbReference>
<dbReference type="Proteomes" id="UP000198683">
    <property type="component" value="Unassembled WGS sequence"/>
</dbReference>
<accession>A0A1G9N1H8</accession>
<proteinExistence type="predicted"/>
<evidence type="ECO:0000313" key="5">
    <source>
        <dbReference type="Proteomes" id="UP000198683"/>
    </source>
</evidence>
<sequence length="208" mass="22655">MGPMPSVTRNFNAPDRRAALDGRVLAAVERLLAEGMRYSEISVARILEEAGIARSTFYAHFRDKTELLARLAGSLRQELLEIIGRWKPDSGAEGLAAVFAQSIAYHRAHSAVLLAIKEAAAYDSGIHDFYSADLDAFEAFTREAILAEQAAGRTGGGVSADAASRVIVWGGEYAIARHIQVDDGSGDLEFARELAALWWYGAFRRPMP</sequence>
<keyword evidence="1 2" id="KW-0238">DNA-binding</keyword>
<dbReference type="GO" id="GO:0003700">
    <property type="term" value="F:DNA-binding transcription factor activity"/>
    <property type="evidence" value="ECO:0007669"/>
    <property type="project" value="TreeGrafter"/>
</dbReference>
<dbReference type="InterPro" id="IPR036271">
    <property type="entry name" value="Tet_transcr_reg_TetR-rel_C_sf"/>
</dbReference>
<reference evidence="4 5" key="1">
    <citation type="submission" date="2016-10" db="EMBL/GenBank/DDBJ databases">
        <authorList>
            <person name="de Groot N.N."/>
        </authorList>
    </citation>
    <scope>NUCLEOTIDE SEQUENCE [LARGE SCALE GENOMIC DNA]</scope>
    <source>
        <strain evidence="4 5">CGMCC 4.5681</strain>
    </source>
</reference>
<gene>
    <name evidence="4" type="ORF">SAMN05421874_12971</name>
</gene>
<dbReference type="AlphaFoldDB" id="A0A1G9N1H8"/>
<feature type="DNA-binding region" description="H-T-H motif" evidence="2">
    <location>
        <begin position="42"/>
        <end position="61"/>
    </location>
</feature>
<dbReference type="InterPro" id="IPR009057">
    <property type="entry name" value="Homeodomain-like_sf"/>
</dbReference>
<dbReference type="Gene3D" id="1.10.10.60">
    <property type="entry name" value="Homeodomain-like"/>
    <property type="match status" value="1"/>
</dbReference>
<protein>
    <submittedName>
        <fullName evidence="4">DNA-binding transcriptional regulator, AcrR family</fullName>
    </submittedName>
</protein>
<evidence type="ECO:0000313" key="4">
    <source>
        <dbReference type="EMBL" id="SDL80224.1"/>
    </source>
</evidence>
<dbReference type="Gene3D" id="1.10.357.10">
    <property type="entry name" value="Tetracycline Repressor, domain 2"/>
    <property type="match status" value="1"/>
</dbReference>
<evidence type="ECO:0000256" key="2">
    <source>
        <dbReference type="PROSITE-ProRule" id="PRU00335"/>
    </source>
</evidence>
<dbReference type="SUPFAM" id="SSF48498">
    <property type="entry name" value="Tetracyclin repressor-like, C-terminal domain"/>
    <property type="match status" value="1"/>
</dbReference>
<dbReference type="EMBL" id="FNFB01000029">
    <property type="protein sequence ID" value="SDL80224.1"/>
    <property type="molecule type" value="Genomic_DNA"/>
</dbReference>
<dbReference type="PANTHER" id="PTHR30055">
    <property type="entry name" value="HTH-TYPE TRANSCRIPTIONAL REGULATOR RUTR"/>
    <property type="match status" value="1"/>
</dbReference>
<name>A0A1G9N1H8_9ACTN</name>
<dbReference type="Pfam" id="PF00440">
    <property type="entry name" value="TetR_N"/>
    <property type="match status" value="1"/>
</dbReference>
<dbReference type="InterPro" id="IPR050109">
    <property type="entry name" value="HTH-type_TetR-like_transc_reg"/>
</dbReference>
<evidence type="ECO:0000259" key="3">
    <source>
        <dbReference type="PROSITE" id="PS50977"/>
    </source>
</evidence>
<dbReference type="PROSITE" id="PS50977">
    <property type="entry name" value="HTH_TETR_2"/>
    <property type="match status" value="1"/>
</dbReference>
<dbReference type="PANTHER" id="PTHR30055:SF229">
    <property type="entry name" value="HTH-TYPE TRANSCRIPTIONAL REPRESSOR RV1474C"/>
    <property type="match status" value="1"/>
</dbReference>
<organism evidence="4 5">
    <name type="scientific">Nonomuraea maritima</name>
    <dbReference type="NCBI Taxonomy" id="683260"/>
    <lineage>
        <taxon>Bacteria</taxon>
        <taxon>Bacillati</taxon>
        <taxon>Actinomycetota</taxon>
        <taxon>Actinomycetes</taxon>
        <taxon>Streptosporangiales</taxon>
        <taxon>Streptosporangiaceae</taxon>
        <taxon>Nonomuraea</taxon>
    </lineage>
</organism>
<dbReference type="GO" id="GO:0000976">
    <property type="term" value="F:transcription cis-regulatory region binding"/>
    <property type="evidence" value="ECO:0007669"/>
    <property type="project" value="TreeGrafter"/>
</dbReference>
<evidence type="ECO:0000256" key="1">
    <source>
        <dbReference type="ARBA" id="ARBA00023125"/>
    </source>
</evidence>
<keyword evidence="5" id="KW-1185">Reference proteome</keyword>
<dbReference type="STRING" id="683260.SAMN05421874_12971"/>
<dbReference type="SUPFAM" id="SSF46689">
    <property type="entry name" value="Homeodomain-like"/>
    <property type="match status" value="1"/>
</dbReference>
<feature type="domain" description="HTH tetR-type" evidence="3">
    <location>
        <begin position="18"/>
        <end position="79"/>
    </location>
</feature>